<dbReference type="InterPro" id="IPR012341">
    <property type="entry name" value="6hp_glycosidase-like_sf"/>
</dbReference>
<keyword evidence="3" id="KW-1185">Reference proteome</keyword>
<organism evidence="2 3">
    <name type="scientific">Penicillium camemberti (strain FM 013)</name>
    <dbReference type="NCBI Taxonomy" id="1429867"/>
    <lineage>
        <taxon>Eukaryota</taxon>
        <taxon>Fungi</taxon>
        <taxon>Dikarya</taxon>
        <taxon>Ascomycota</taxon>
        <taxon>Pezizomycotina</taxon>
        <taxon>Eurotiomycetes</taxon>
        <taxon>Eurotiomycetidae</taxon>
        <taxon>Eurotiales</taxon>
        <taxon>Aspergillaceae</taxon>
        <taxon>Penicillium</taxon>
    </lineage>
</organism>
<dbReference type="EMBL" id="HG793145">
    <property type="protein sequence ID" value="CRL24643.1"/>
    <property type="molecule type" value="Genomic_DNA"/>
</dbReference>
<name>A0A0G4PEA3_PENC3</name>
<keyword evidence="2" id="KW-0326">Glycosidase</keyword>
<keyword evidence="2" id="KW-0378">Hydrolase</keyword>
<proteinExistence type="predicted"/>
<dbReference type="PANTHER" id="PTHR34987">
    <property type="entry name" value="C, PUTATIVE (AFU_ORTHOLOGUE AFUA_3G02880)-RELATED"/>
    <property type="match status" value="1"/>
</dbReference>
<dbReference type="AlphaFoldDB" id="A0A0G4PEA3"/>
<dbReference type="Proteomes" id="UP000053732">
    <property type="component" value="Unassembled WGS sequence"/>
</dbReference>
<dbReference type="Pfam" id="PF17389">
    <property type="entry name" value="Bac_rhamnosid6H"/>
    <property type="match status" value="1"/>
</dbReference>
<dbReference type="STRING" id="1429867.A0A0G4PEA3"/>
<feature type="domain" description="Alpha-L-rhamnosidase six-hairpin glycosidase" evidence="1">
    <location>
        <begin position="381"/>
        <end position="591"/>
    </location>
</feature>
<dbReference type="GO" id="GO:0016798">
    <property type="term" value="F:hydrolase activity, acting on glycosyl bonds"/>
    <property type="evidence" value="ECO:0007669"/>
    <property type="project" value="UniProtKB-KW"/>
</dbReference>
<dbReference type="InterPro" id="IPR035396">
    <property type="entry name" value="Bac_rhamnosid6H"/>
</dbReference>
<evidence type="ECO:0000313" key="2">
    <source>
        <dbReference type="EMBL" id="CRL24643.1"/>
    </source>
</evidence>
<dbReference type="InterPro" id="IPR008979">
    <property type="entry name" value="Galactose-bd-like_sf"/>
</dbReference>
<evidence type="ECO:0000313" key="3">
    <source>
        <dbReference type="Proteomes" id="UP000053732"/>
    </source>
</evidence>
<reference evidence="2 3" key="1">
    <citation type="journal article" date="2014" name="Nat. Commun.">
        <title>Multiple recent horizontal transfers of a large genomic region in cheese making fungi.</title>
        <authorList>
            <person name="Cheeseman K."/>
            <person name="Ropars J."/>
            <person name="Renault P."/>
            <person name="Dupont J."/>
            <person name="Gouzy J."/>
            <person name="Branca A."/>
            <person name="Abraham A.L."/>
            <person name="Ceppi M."/>
            <person name="Conseiller E."/>
            <person name="Debuchy R."/>
            <person name="Malagnac F."/>
            <person name="Goarin A."/>
            <person name="Silar P."/>
            <person name="Lacoste S."/>
            <person name="Sallet E."/>
            <person name="Bensimon A."/>
            <person name="Giraud T."/>
            <person name="Brygoo Y."/>
        </authorList>
    </citation>
    <scope>NUCLEOTIDE SEQUENCE [LARGE SCALE GENOMIC DNA]</scope>
    <source>
        <strain evidence="3">FM 013</strain>
    </source>
</reference>
<dbReference type="PANTHER" id="PTHR34987:SF2">
    <property type="entry name" value="B, PUTATIVE (AFU_ORTHOLOGUE AFUA_7G05040)-RELATED"/>
    <property type="match status" value="1"/>
</dbReference>
<accession>A0A0G4PEA3</accession>
<dbReference type="Gene3D" id="2.60.120.260">
    <property type="entry name" value="Galactose-binding domain-like"/>
    <property type="match status" value="1"/>
</dbReference>
<protein>
    <submittedName>
        <fullName evidence="2">Six-hairpin glycosidase-like</fullName>
    </submittedName>
</protein>
<sequence length="813" mass="91828">MATWIWHPEWTDHPTDSAGSFVHFRKTITLTESISNPVYIHITADTKYKLYINSELVSVGPVKGDRHLWFYDELDIHPYLKLGVNTISVRVLRMYHATTHATSFPRLHVPGLLIRNVGLDPDLAINIQTDDSWETALDESTTLPTDILEDAFLHIYEKVGQYTTQPNWIPAKPLVFPASHGLSAPWKLSPRLIPFPRYESATFKAIHNIESNQPRANWEEALLGPHDTNSEGIRLPAGSQHHLELEVANHTTALLYFRFKCPEHAGSTMQVTYSECYEDVPDTVPWIRRKGDRCDTRKKLVGPKDEYSIPGLADQQLRSTPNYNPNCFDEDVFAPFHFRTFRFLALDITVSALSDLTMKRVDITTTKYPLQVLANFEVPPSDNIYRQMWTTSIRTLSNCMHDCYEDCPFYEQLQYAMDTRSSALFTYCCSGDDRLARQAIIQLHNSYSPAVGLTASRAPAHQLQLIPHFSLFWICMISDHFEYFNDVEFVRQFLPVCDGVLDSFARRIDSKLGLIRLSDSSAQWDFVDWADSWKPLGIPPAAERTGFASYTNMLYAYTLKRISEVLISVGRPGVAGEYQLRADATLLALKTHCFDGRFFTDGLASEAACDNDYSQHGQVWAVLSGAATGDLAFDIISECIAVSGARAFTPTSTAMSFYTLRAMSMVGGSLYDERFHEFWGPWKDQLSLNLTTWLEDTVSQRSDCHAWGSSPIYEFTTEVAGVRMGTPGWKTMTFSPRVSLFPALDVKVPFGVPGSSGIAHVYWKREDYTIKVSLSLKMDTGGSVRMPIRVVFPDGHDELMDGAEDINLTLNSD</sequence>
<dbReference type="GO" id="GO:0005975">
    <property type="term" value="P:carbohydrate metabolic process"/>
    <property type="evidence" value="ECO:0007669"/>
    <property type="project" value="InterPro"/>
</dbReference>
<dbReference type="Gene3D" id="1.50.10.10">
    <property type="match status" value="1"/>
</dbReference>
<dbReference type="InterPro" id="IPR008928">
    <property type="entry name" value="6-hairpin_glycosidase_sf"/>
</dbReference>
<evidence type="ECO:0000259" key="1">
    <source>
        <dbReference type="Pfam" id="PF17389"/>
    </source>
</evidence>
<dbReference type="SUPFAM" id="SSF48208">
    <property type="entry name" value="Six-hairpin glycosidases"/>
    <property type="match status" value="1"/>
</dbReference>
<dbReference type="SUPFAM" id="SSF49785">
    <property type="entry name" value="Galactose-binding domain-like"/>
    <property type="match status" value="1"/>
</dbReference>
<dbReference type="Gene3D" id="2.60.420.10">
    <property type="entry name" value="Maltose phosphorylase, domain 3"/>
    <property type="match status" value="1"/>
</dbReference>
<gene>
    <name evidence="2" type="ORF">PCAMFM013_S012g000253</name>
</gene>